<gene>
    <name evidence="2" type="ORF">GLP15_2885</name>
</gene>
<evidence type="ECO:0000259" key="1">
    <source>
        <dbReference type="Pfam" id="PF03178"/>
    </source>
</evidence>
<name>E1F8Z5_GIAIA</name>
<dbReference type="Proteomes" id="UP000008974">
    <property type="component" value="Unassembled WGS sequence"/>
</dbReference>
<dbReference type="FunFam" id="2.130.10.10:FF:002366">
    <property type="entry name" value="Uncharacterized protein"/>
    <property type="match status" value="1"/>
</dbReference>
<dbReference type="Pfam" id="PF03178">
    <property type="entry name" value="CPSF_A"/>
    <property type="match status" value="1"/>
</dbReference>
<accession>E1F8Z5</accession>
<protein>
    <recommendedName>
        <fullName evidence="1">RSE1/DDB1/CPSF1 C-terminal domain-containing protein</fullName>
    </recommendedName>
</protein>
<sequence>MLGTLEYRGLEGRINTSRALKKHMSNTSAVLSQMSPPTGVSTAAQFSLEGQEYLAVVRVSVLHIYKVKDDRIQFIVSQSFAERILRVFPRIFVDELSGMERLQILLCFDSHKAVLYALAGLRLSQLMIYDFTVTAEEALAHEQASYAFYDNSILVCICGTIRTYIGLAQLDTGSIILIPFVGEKIIDVQCLPRSSTSGPQLGILTSFPIPAQRWARNARAAHLHIYTIEYNGPGLSFEKSPQRDAFTLALQHKVSNIPSDSYSLTALEGPLNLFLVHSTRVFVLVNPTERTFQPLHFRFSFLPEEQTCSSAYIKSTISQCASLPGSHLSPFAEKFIASSDLKLVNNKLLSLHNGILTTEKTQFNSVHRATLPIAPTLMPAHSIKGGLEYPYYGFSIDRPDEPVCLSQVSNVLGGFPALDLHLYMEACGSTHIDNLLRLENRTRSSITPGEYINMSAFGKYPSNLEYLGPRSDVFNYLQIPPLSGTRVCYLKSSTTMLKGWHNILVMDNRGLSFIMRFHSDNGAITKQSLELYPICLCDRNAAVTTGSPAMLFPPSIILALSAASTKDTPLGYELERRYHTVTEFTADAKPEEDRVQCDAQSPYHDLFSVRVFVGSLVEDSLLCMITMSTTTPKQGYYYDYRPRLLPGETDHANIAKLAQALYTSSSIAENTALHLSSLSSPLVTSESNAETRQIQIFGQSFNVESYHRIRIFANAKLLKPFSGSILRLIERQTTHLPTYDTVIHGLVFPYAILPSMSSIKDASAKPVSLGEQKDANARPRLHLLHEAGAISIVSSHATSTSSSQFKYAQKMNRVDDRATSLSDSYVCAFYHMNPDANNHRSLRSMFSGATSFNILVTSRDGTNVMSITKDNDLFNSTSTKKELSIHPVNTPALLHQPTVLAFTLACGVSVQVCPLEVMLFTYDGLEKVSVSIGELASSCKPQMLQDYSECSAILHAESDYVRFLFLTTSTKIFCVPLPTSKENLMGYRTSISKNTLCIYTMTSIENFCSSAFLSAESSDPLLAYLSSSTVELLAVDYLNSEEASCVSKDVFMRRVHALVSTINDDHTPLGCLFTVTSNARIIFILLVEHKTTKSLLYLPLWVWQVYEQNLLEKDHKSKISFRINTHILSLLPYICNYGVFECCTSLESTGNLAENILMENQASPQPCQSPDKLLPYNTAYMAALFETQRDTITSEMTPDRSFAKHTNHLNAEINTRRISSIYVSSTPIISQICSPVPSQFVSAEENLKGTKIGTNITLFIAYFGGHTSVHRIGPQLDAQHKLCATLGDNMTLTTQPVSAKSVATRSGDSSCSYEYSDLWADVVSISFPTKEKSVTKSVALRIGRPFRPIYLVDAGPQQESLSLPLVFIGTPRPTTGATPVSCIAVPNLFGSYSLHILGRTQSYLLLNKRYPIPIQHPVRQMLPVCYIPGCSFPACLNLIDSSLPISLMTQGASPHVMSNFTNIPHVYLHRNGIELGSIENIYFGTHLLYKDVCEKEYKDTAKGHCFLNRRLTHSRKNIIYNLLYLASFGNNTQMPIRTILNLPPGLKGSKMCYNVESDAFVVVSHVERYEVRNPRSIAKDEVAGIKVSEEIKALRDYHRIGDMTEEDALLSAQKDGDQTQLEAYTRFKEEGLVRAKEIMLASPPTYNSFMKVKLEALLLIANDPSMSKYRVCDYYLYDLKRYETSTTLVSDTIDSQFPRRFGSAWRHEGGISRDDFGCINRRNYHNSQTSEQTSSKPREILKSGTKELILLGTGYLLGPDEKCYGTCKILALEKTDKNDDIKANKWNLGAWSSFFAFRLITQEEFQNVITTVRSFPAARVILIGENKRICAYHLEDSCRLTCCSVFERCGYISNISRFNEFISVSDLMLRNGLYVFRSRGSRNNPISYSSNDLPIYTSDFLVSGVTKEMNVIGVSLHRIVCLLSYPYTKTSQRLVSQLAVQSSCKIPWTCVSILQAAGWINAPEVESNDRPTKSSQLTSNANCILACAEGAVLVAIPVPVEVDQFIEMMGCFNLFDIGPHCIARKRRSFDRKLVYDSARLVILQMLDNTSRDYSGLGPKAANIRSFNNLIWRLMSDAVCL</sequence>
<dbReference type="Gene3D" id="2.130.10.10">
    <property type="entry name" value="YVTN repeat-like/Quinoprotein amine dehydrogenase"/>
    <property type="match status" value="2"/>
</dbReference>
<comment type="caution">
    <text evidence="2">The sequence shown here is derived from an EMBL/GenBank/DDBJ whole genome shotgun (WGS) entry which is preliminary data.</text>
</comment>
<dbReference type="OrthoDB" id="10250439at2759"/>
<dbReference type="InterPro" id="IPR015943">
    <property type="entry name" value="WD40/YVTN_repeat-like_dom_sf"/>
</dbReference>
<dbReference type="OMA" id="WINAPEV"/>
<evidence type="ECO:0000313" key="3">
    <source>
        <dbReference type="Proteomes" id="UP000008974"/>
    </source>
</evidence>
<dbReference type="EMBL" id="ACVC01000400">
    <property type="protein sequence ID" value="EFO61072.1"/>
    <property type="molecule type" value="Genomic_DNA"/>
</dbReference>
<proteinExistence type="predicted"/>
<reference evidence="2 3" key="1">
    <citation type="journal article" date="2010" name="BMC Genomics">
        <title>Genome analysis and comparative genomics of a Giardia intestinalis assemblage E isolate.</title>
        <authorList>
            <person name="Jerlstrom-Hultqvist J."/>
            <person name="Franzen O."/>
            <person name="Ankarklev J."/>
            <person name="Xu F."/>
            <person name="Nohynkova E."/>
            <person name="Andersson J.O."/>
            <person name="Svard S.G."/>
            <person name="Andersson B."/>
        </authorList>
    </citation>
    <scope>NUCLEOTIDE SEQUENCE [LARGE SCALE GENOMIC DNA]</scope>
    <source>
        <strain evidence="2 3">P15</strain>
    </source>
</reference>
<evidence type="ECO:0000313" key="2">
    <source>
        <dbReference type="EMBL" id="EFO61072.1"/>
    </source>
</evidence>
<organism evidence="2 3">
    <name type="scientific">Giardia intestinalis (strain P15)</name>
    <name type="common">Giardia lamblia</name>
    <dbReference type="NCBI Taxonomy" id="658858"/>
    <lineage>
        <taxon>Eukaryota</taxon>
        <taxon>Metamonada</taxon>
        <taxon>Diplomonadida</taxon>
        <taxon>Hexamitidae</taxon>
        <taxon>Giardiinae</taxon>
        <taxon>Giardia</taxon>
    </lineage>
</organism>
<dbReference type="InterPro" id="IPR004871">
    <property type="entry name" value="RSE1/DDB1/CPSF1_C"/>
</dbReference>
<dbReference type="GO" id="GO:0005634">
    <property type="term" value="C:nucleus"/>
    <property type="evidence" value="ECO:0007669"/>
    <property type="project" value="InterPro"/>
</dbReference>
<feature type="domain" description="RSE1/DDB1/CPSF1 C-terminal" evidence="1">
    <location>
        <begin position="1743"/>
        <end position="2000"/>
    </location>
</feature>
<dbReference type="VEuPathDB" id="GiardiaDB:GLP15_2885"/>
<dbReference type="GO" id="GO:0003676">
    <property type="term" value="F:nucleic acid binding"/>
    <property type="evidence" value="ECO:0007669"/>
    <property type="project" value="InterPro"/>
</dbReference>